<feature type="domain" description="Headcase middle" evidence="2">
    <location>
        <begin position="343"/>
        <end position="430"/>
    </location>
</feature>
<dbReference type="PANTHER" id="PTHR13425">
    <property type="entry name" value="HEADCASE PROTEIN"/>
    <property type="match status" value="1"/>
</dbReference>
<accession>A0A4E0RSP3</accession>
<dbReference type="AlphaFoldDB" id="A0A4E0RSP3"/>
<keyword evidence="4" id="KW-1185">Reference proteome</keyword>
<gene>
    <name evidence="3" type="ORF">D915_005561</name>
</gene>
<feature type="region of interest" description="Disordered" evidence="1">
    <location>
        <begin position="289"/>
        <end position="317"/>
    </location>
</feature>
<dbReference type="PANTHER" id="PTHR13425:SF3">
    <property type="entry name" value="HEADCASE PROTEIN HOMOLOG"/>
    <property type="match status" value="1"/>
</dbReference>
<evidence type="ECO:0000313" key="4">
    <source>
        <dbReference type="Proteomes" id="UP000230066"/>
    </source>
</evidence>
<evidence type="ECO:0000313" key="3">
    <source>
        <dbReference type="EMBL" id="THD23567.1"/>
    </source>
</evidence>
<evidence type="ECO:0000256" key="1">
    <source>
        <dbReference type="SAM" id="MobiDB-lite"/>
    </source>
</evidence>
<reference evidence="3" key="1">
    <citation type="submission" date="2019-03" db="EMBL/GenBank/DDBJ databases">
        <title>Improved annotation for the trematode Fasciola hepatica.</title>
        <authorList>
            <person name="Choi Y.-J."/>
            <person name="Martin J."/>
            <person name="Mitreva M."/>
        </authorList>
    </citation>
    <scope>NUCLEOTIDE SEQUENCE [LARGE SCALE GENOMIC DNA]</scope>
</reference>
<dbReference type="EMBL" id="JXXN02002079">
    <property type="protein sequence ID" value="THD23567.1"/>
    <property type="molecule type" value="Genomic_DNA"/>
</dbReference>
<organism evidence="3 4">
    <name type="scientific">Fasciola hepatica</name>
    <name type="common">Liver fluke</name>
    <dbReference type="NCBI Taxonomy" id="6192"/>
    <lineage>
        <taxon>Eukaryota</taxon>
        <taxon>Metazoa</taxon>
        <taxon>Spiralia</taxon>
        <taxon>Lophotrochozoa</taxon>
        <taxon>Platyhelminthes</taxon>
        <taxon>Trematoda</taxon>
        <taxon>Digenea</taxon>
        <taxon>Plagiorchiida</taxon>
        <taxon>Echinostomata</taxon>
        <taxon>Echinostomatoidea</taxon>
        <taxon>Fasciolidae</taxon>
        <taxon>Fasciola</taxon>
    </lineage>
</organism>
<name>A0A4E0RSP3_FASHE</name>
<protein>
    <recommendedName>
        <fullName evidence="2">Headcase middle domain-containing protein</fullName>
    </recommendedName>
</protein>
<comment type="caution">
    <text evidence="3">The sequence shown here is derived from an EMBL/GenBank/DDBJ whole genome shotgun (WGS) entry which is preliminary data.</text>
</comment>
<feature type="compositionally biased region" description="Polar residues" evidence="1">
    <location>
        <begin position="1"/>
        <end position="15"/>
    </location>
</feature>
<dbReference type="Proteomes" id="UP000230066">
    <property type="component" value="Unassembled WGS sequence"/>
</dbReference>
<feature type="domain" description="Headcase middle" evidence="2">
    <location>
        <begin position="536"/>
        <end position="623"/>
    </location>
</feature>
<sequence>MQYVSQQGMRSSLNSTLPPPPGLGTGQQGSEEVIPSNINVCPTSSDAGFPVLSDTAVSTTCPILNNPMGTFSGTSMTDEDQFGTDMPMDHRKRSSWHTIWSNSLASPGPLAQYHTNQQTQLMRRLSLRFTNSIGSNSSGSTSGFGSATFGSSFSAVGDTSIDSSRRSSRNACASDISDVFRPAVQSNVGHVTIADENFLSGWTATTDSGLSVIGAANSPRALLGSGSLLSATRHSMTGPGCGNVRAEFGQGLNNPLTVKRTNSPGSAGTNNTDVFEDTTQLPCEVGSATHVTPGSGRRHHSTSCVTAGKGGGPSFWPSDPDPGCKSRVCNNSDTQGRKVVSRKGNIFKPRQDFTVFQTLPVHKRNAYFIQMDDDSCTGNEDTRAFLLAQLTNHRISEVSCLACHQALIVYDHFPVVDGIFFISPICHRSTSPCGRRSTSGLRVTWHTNGIPTGTQPSKLSGANADLEEVSQGYVHKLLGSGLMVVPPPGCLGPRQQIAGNHAGPDGNDTVQHHSHSHQYHYPYHQQHNSNTGRHGGGGRQERYLHALCMNCLHAGVPANSEDATIATERTEGIYCRSCLRPWSGATLLVGGLYTYDVLAAWPCCPDRLTCNTCGRHLVTTSDSTTANGRSEPAGNMEKENANVGQQFSLTYPFPFFSQYSQLITCPYCSKVDYHFVKQFDQQFRTDIGPQFRSGTG</sequence>
<dbReference type="Pfam" id="PF16002">
    <property type="entry name" value="Headcase"/>
    <property type="match status" value="2"/>
</dbReference>
<dbReference type="InterPro" id="IPR026066">
    <property type="entry name" value="Headcase"/>
</dbReference>
<evidence type="ECO:0000259" key="2">
    <source>
        <dbReference type="Pfam" id="PF16002"/>
    </source>
</evidence>
<feature type="region of interest" description="Disordered" evidence="1">
    <location>
        <begin position="1"/>
        <end position="31"/>
    </location>
</feature>
<proteinExistence type="predicted"/>
<dbReference type="InterPro" id="IPR031947">
    <property type="entry name" value="Headcase_mid"/>
</dbReference>